<dbReference type="AlphaFoldDB" id="A0A9P7UT12"/>
<dbReference type="SUPFAM" id="SSF81665">
    <property type="entry name" value="Calcium ATPase, transmembrane domain M"/>
    <property type="match status" value="1"/>
</dbReference>
<evidence type="ECO:0000313" key="2">
    <source>
        <dbReference type="EMBL" id="KAG7091756.1"/>
    </source>
</evidence>
<keyword evidence="3" id="KW-1185">Reference proteome</keyword>
<comment type="caution">
    <text evidence="2">The sequence shown here is derived from an EMBL/GenBank/DDBJ whole genome shotgun (WGS) entry which is preliminary data.</text>
</comment>
<sequence>MDESSVSASPVLILQMADILILALFAASILRRTKSVGKGGVITSVVVLNVAVSFIQEYSAEKTMDSLRSLSSPTTVVPTRFLVPGDIVNVLVKRGDVVPADL</sequence>
<feature type="transmembrane region" description="Helical" evidence="1">
    <location>
        <begin position="12"/>
        <end position="30"/>
    </location>
</feature>
<dbReference type="Gene3D" id="2.70.150.10">
    <property type="entry name" value="Calcium-transporting ATPase, cytoplasmic transduction domain A"/>
    <property type="match status" value="1"/>
</dbReference>
<dbReference type="PANTHER" id="PTHR42861">
    <property type="entry name" value="CALCIUM-TRANSPORTING ATPASE"/>
    <property type="match status" value="1"/>
</dbReference>
<keyword evidence="1" id="KW-0472">Membrane</keyword>
<dbReference type="GeneID" id="66077233"/>
<keyword evidence="1" id="KW-1133">Transmembrane helix</keyword>
<protein>
    <submittedName>
        <fullName evidence="2">Uncharacterized protein</fullName>
    </submittedName>
</protein>
<gene>
    <name evidence="2" type="ORF">E1B28_008157</name>
</gene>
<dbReference type="Proteomes" id="UP001049176">
    <property type="component" value="Chromosome 5"/>
</dbReference>
<dbReference type="RefSeq" id="XP_043008226.1">
    <property type="nucleotide sequence ID" value="XM_043152943.1"/>
</dbReference>
<reference evidence="2" key="1">
    <citation type="journal article" date="2021" name="Genome Biol. Evol.">
        <title>The assembled and annotated genome of the fairy-ring fungus Marasmius oreades.</title>
        <authorList>
            <person name="Hiltunen M."/>
            <person name="Ament-Velasquez S.L."/>
            <person name="Johannesson H."/>
        </authorList>
    </citation>
    <scope>NUCLEOTIDE SEQUENCE</scope>
    <source>
        <strain evidence="2">03SP1</strain>
    </source>
</reference>
<evidence type="ECO:0000256" key="1">
    <source>
        <dbReference type="SAM" id="Phobius"/>
    </source>
</evidence>
<evidence type="ECO:0000313" key="3">
    <source>
        <dbReference type="Proteomes" id="UP001049176"/>
    </source>
</evidence>
<organism evidence="2 3">
    <name type="scientific">Marasmius oreades</name>
    <name type="common">fairy-ring Marasmius</name>
    <dbReference type="NCBI Taxonomy" id="181124"/>
    <lineage>
        <taxon>Eukaryota</taxon>
        <taxon>Fungi</taxon>
        <taxon>Dikarya</taxon>
        <taxon>Basidiomycota</taxon>
        <taxon>Agaricomycotina</taxon>
        <taxon>Agaricomycetes</taxon>
        <taxon>Agaricomycetidae</taxon>
        <taxon>Agaricales</taxon>
        <taxon>Marasmiineae</taxon>
        <taxon>Marasmiaceae</taxon>
        <taxon>Marasmius</taxon>
    </lineage>
</organism>
<keyword evidence="1" id="KW-0812">Transmembrane</keyword>
<name>A0A9P7UT12_9AGAR</name>
<dbReference type="KEGG" id="more:E1B28_008157"/>
<accession>A0A9P7UT12</accession>
<proteinExistence type="predicted"/>
<dbReference type="InterPro" id="IPR023298">
    <property type="entry name" value="ATPase_P-typ_TM_dom_sf"/>
</dbReference>
<dbReference type="OrthoDB" id="3048792at2759"/>
<dbReference type="EMBL" id="CM032185">
    <property type="protein sequence ID" value="KAG7091756.1"/>
    <property type="molecule type" value="Genomic_DNA"/>
</dbReference>
<dbReference type="Gene3D" id="1.20.1110.10">
    <property type="entry name" value="Calcium-transporting ATPase, transmembrane domain"/>
    <property type="match status" value="1"/>
</dbReference>